<comment type="caution">
    <text evidence="1">The sequence shown here is derived from an EMBL/GenBank/DDBJ whole genome shotgun (WGS) entry which is preliminary data.</text>
</comment>
<keyword evidence="2" id="KW-1185">Reference proteome</keyword>
<gene>
    <name evidence="1" type="ORF">GP486_002549</name>
</gene>
<evidence type="ECO:0000313" key="2">
    <source>
        <dbReference type="Proteomes" id="UP000750711"/>
    </source>
</evidence>
<protein>
    <submittedName>
        <fullName evidence="1">Uncharacterized protein</fullName>
    </submittedName>
</protein>
<name>A0A9P8LEJ7_9PEZI</name>
<dbReference type="Proteomes" id="UP000750711">
    <property type="component" value="Unassembled WGS sequence"/>
</dbReference>
<proteinExistence type="predicted"/>
<dbReference type="AlphaFoldDB" id="A0A9P8LEJ7"/>
<evidence type="ECO:0000313" key="1">
    <source>
        <dbReference type="EMBL" id="KAH0562824.1"/>
    </source>
</evidence>
<accession>A0A9P8LEJ7</accession>
<sequence>MQGLTNAALTLQQTGFCCNQFAVLAACEQSLDPSGKIPVVLMNTIPFNSLMRLANEIAALERDGISASADPLSGVTLCGSLANQSSIVVQRRELACMGDMIGDEIFVFGMNYSSQTLLDSNIRLYLSAACEEIVDSWGPGYFITDIDAPYGKMLYGLWIRGGIIKLDPGLTSGERLFHWDPEFNNSTSQSKTFSY</sequence>
<dbReference type="EMBL" id="JAGHQM010000290">
    <property type="protein sequence ID" value="KAH0562824.1"/>
    <property type="molecule type" value="Genomic_DNA"/>
</dbReference>
<organism evidence="1 2">
    <name type="scientific">Trichoglossum hirsutum</name>
    <dbReference type="NCBI Taxonomy" id="265104"/>
    <lineage>
        <taxon>Eukaryota</taxon>
        <taxon>Fungi</taxon>
        <taxon>Dikarya</taxon>
        <taxon>Ascomycota</taxon>
        <taxon>Pezizomycotina</taxon>
        <taxon>Geoglossomycetes</taxon>
        <taxon>Geoglossales</taxon>
        <taxon>Geoglossaceae</taxon>
        <taxon>Trichoglossum</taxon>
    </lineage>
</organism>
<reference evidence="1" key="1">
    <citation type="submission" date="2021-03" db="EMBL/GenBank/DDBJ databases">
        <title>Comparative genomics and phylogenomic investigation of the class Geoglossomycetes provide insights into ecological specialization and systematics.</title>
        <authorList>
            <person name="Melie T."/>
            <person name="Pirro S."/>
            <person name="Miller A.N."/>
            <person name="Quandt A."/>
        </authorList>
    </citation>
    <scope>NUCLEOTIDE SEQUENCE</scope>
    <source>
        <strain evidence="1">CAQ_001_2017</strain>
    </source>
</reference>